<accession>A0A9W6FE60</accession>
<dbReference type="PANTHER" id="PTHR30461">
    <property type="entry name" value="DNA-INVERTASE FROM LAMBDOID PROPHAGE"/>
    <property type="match status" value="1"/>
</dbReference>
<dbReference type="Pfam" id="PF13408">
    <property type="entry name" value="Zn_ribbon_recom"/>
    <property type="match status" value="1"/>
</dbReference>
<dbReference type="SUPFAM" id="SSF53041">
    <property type="entry name" value="Resolvase-like"/>
    <property type="match status" value="1"/>
</dbReference>
<feature type="domain" description="Recombinase" evidence="3">
    <location>
        <begin position="163"/>
        <end position="303"/>
    </location>
</feature>
<dbReference type="InterPro" id="IPR025827">
    <property type="entry name" value="Zn_ribbon_recom_dom"/>
</dbReference>
<feature type="coiled-coil region" evidence="1">
    <location>
        <begin position="406"/>
        <end position="440"/>
    </location>
</feature>
<dbReference type="PANTHER" id="PTHR30461:SF23">
    <property type="entry name" value="DNA RECOMBINASE-RELATED"/>
    <property type="match status" value="1"/>
</dbReference>
<dbReference type="InterPro" id="IPR006119">
    <property type="entry name" value="Resolv_N"/>
</dbReference>
<dbReference type="PROSITE" id="PS51737">
    <property type="entry name" value="RECOMBINASE_DNA_BIND"/>
    <property type="match status" value="1"/>
</dbReference>
<dbReference type="PROSITE" id="PS51736">
    <property type="entry name" value="RECOMBINASES_3"/>
    <property type="match status" value="1"/>
</dbReference>
<sequence>MTKKLKCYLYTRVSTEIQLDGYSLEAQKDRLRREAAHRGMKVVGEYSDEGKSGKNIKGRPAFQQMLTDIKEKKDDVDYVLVFKLSRFGRNAADTLNSLQYMEDYGVHLLCVEDGIDSAGAAGKLMVSVLAAVAEIERENIKEQTMAGRQQKARDGRWNGGFAPYGYKLVAVDGQKSKSLVINEEEAPLIRMIYDKYLNGNMGITGTAKWLNEHGYTKTPRQNGTITGISTSFVKGVLDNPVYCGKIAYGRRRTEKIDGTRNEFHITKQPKDSYKLYEGEHEGIISEDDWYQVQVKRAKNAFKREKIHSLEHCHILSGLVKCPVCGAPMYGVVNRKKKKGSEEFYKDMWYYHCKNRRMVTGHPCDYKKNIPQEQLNQEVFALFRYAYGGDNNFRDGLQKKYGSSEGVSELMREKEHLEQELEKLESQKKKQLIKIDRLDIDDEFYDDLLVTYKEGLREITDKIAGLNATLYQTEVAIDSKKGESFSYEMYIRAIDSVLNLPDEIPDEEAKRIMNFFIEKIEVYPERQPDGRWVRYVKFKIPLNMGGEDFDIICYEDDNSENNSLPKEAHVETVCLLSNRKPDARVKIDVDLEDYYRIKDEQKKNKASE</sequence>
<dbReference type="Gene3D" id="3.90.1750.20">
    <property type="entry name" value="Putative Large Serine Recombinase, Chain B, Domain 2"/>
    <property type="match status" value="1"/>
</dbReference>
<dbReference type="EMBL" id="BSCH01000002">
    <property type="protein sequence ID" value="GLG88849.1"/>
    <property type="molecule type" value="Genomic_DNA"/>
</dbReference>
<evidence type="ECO:0000259" key="3">
    <source>
        <dbReference type="PROSITE" id="PS51737"/>
    </source>
</evidence>
<dbReference type="Proteomes" id="UP001145094">
    <property type="component" value="Unassembled WGS sequence"/>
</dbReference>
<dbReference type="InterPro" id="IPR050639">
    <property type="entry name" value="SSR_resolvase"/>
</dbReference>
<dbReference type="Gene3D" id="3.40.50.1390">
    <property type="entry name" value="Resolvase, N-terminal catalytic domain"/>
    <property type="match status" value="1"/>
</dbReference>
<dbReference type="Pfam" id="PF00239">
    <property type="entry name" value="Resolvase"/>
    <property type="match status" value="1"/>
</dbReference>
<reference evidence="4" key="2">
    <citation type="submission" date="2022-11" db="EMBL/GenBank/DDBJ databases">
        <title>Draft genome sequence of Sellimonas catena strain 18CBH55.</title>
        <authorList>
            <person name="Atsushi H."/>
            <person name="Moriya O."/>
            <person name="Mitsuo S."/>
        </authorList>
    </citation>
    <scope>NUCLEOTIDE SEQUENCE</scope>
    <source>
        <strain evidence="4">18CBH55</strain>
    </source>
</reference>
<evidence type="ECO:0000313" key="5">
    <source>
        <dbReference type="Proteomes" id="UP001145094"/>
    </source>
</evidence>
<keyword evidence="1" id="KW-0175">Coiled coil</keyword>
<dbReference type="InterPro" id="IPR038109">
    <property type="entry name" value="DNA_bind_recomb_sf"/>
</dbReference>
<dbReference type="RefSeq" id="WP_281844283.1">
    <property type="nucleotide sequence ID" value="NZ_BSCH01000002.1"/>
</dbReference>
<dbReference type="AlphaFoldDB" id="A0A9W6FE60"/>
<evidence type="ECO:0000313" key="4">
    <source>
        <dbReference type="EMBL" id="GLG88849.1"/>
    </source>
</evidence>
<feature type="domain" description="Resolvase/invertase-type recombinase catalytic" evidence="2">
    <location>
        <begin position="6"/>
        <end position="155"/>
    </location>
</feature>
<dbReference type="Pfam" id="PF07508">
    <property type="entry name" value="Recombinase"/>
    <property type="match status" value="1"/>
</dbReference>
<dbReference type="InterPro" id="IPR011109">
    <property type="entry name" value="DNA_bind_recombinase_dom"/>
</dbReference>
<dbReference type="GO" id="GO:0000150">
    <property type="term" value="F:DNA strand exchange activity"/>
    <property type="evidence" value="ECO:0007669"/>
    <property type="project" value="InterPro"/>
</dbReference>
<dbReference type="InterPro" id="IPR036162">
    <property type="entry name" value="Resolvase-like_N_sf"/>
</dbReference>
<dbReference type="GO" id="GO:0003677">
    <property type="term" value="F:DNA binding"/>
    <property type="evidence" value="ECO:0007669"/>
    <property type="project" value="InterPro"/>
</dbReference>
<name>A0A9W6FE60_9FIRM</name>
<reference evidence="4" key="1">
    <citation type="submission" date="2022-11" db="EMBL/GenBank/DDBJ databases">
        <title>Draft genome sequence of Sellimonas catena strain 18CBH55.</title>
        <authorList>
            <person name="Hisatomi A."/>
            <person name="Ohkuma M."/>
            <person name="Sakamoto M."/>
        </authorList>
    </citation>
    <scope>NUCLEOTIDE SEQUENCE</scope>
    <source>
        <strain evidence="4">18CBH55</strain>
    </source>
</reference>
<organism evidence="4 5">
    <name type="scientific">Sellimonas catena</name>
    <dbReference type="NCBI Taxonomy" id="2994035"/>
    <lineage>
        <taxon>Bacteria</taxon>
        <taxon>Bacillati</taxon>
        <taxon>Bacillota</taxon>
        <taxon>Clostridia</taxon>
        <taxon>Lachnospirales</taxon>
        <taxon>Lachnospiraceae</taxon>
        <taxon>Sellimonas</taxon>
    </lineage>
</organism>
<proteinExistence type="predicted"/>
<protein>
    <submittedName>
        <fullName evidence="4">Serine recombinase</fullName>
    </submittedName>
</protein>
<evidence type="ECO:0000259" key="2">
    <source>
        <dbReference type="PROSITE" id="PS51736"/>
    </source>
</evidence>
<comment type="caution">
    <text evidence="4">The sequence shown here is derived from an EMBL/GenBank/DDBJ whole genome shotgun (WGS) entry which is preliminary data.</text>
</comment>
<dbReference type="SMART" id="SM00857">
    <property type="entry name" value="Resolvase"/>
    <property type="match status" value="1"/>
</dbReference>
<reference evidence="4" key="3">
    <citation type="journal article" date="2023" name="Int. J. Syst. Evol. Microbiol.">
        <title>Sellimonas catena sp. nov., isolated from human faeces.</title>
        <authorList>
            <person name="Hisatomi A."/>
            <person name="Ohkuma M."/>
            <person name="Sakamoto M."/>
        </authorList>
    </citation>
    <scope>NUCLEOTIDE SEQUENCE</scope>
    <source>
        <strain evidence="4">18CBH55</strain>
    </source>
</reference>
<dbReference type="CDD" id="cd00338">
    <property type="entry name" value="Ser_Recombinase"/>
    <property type="match status" value="1"/>
</dbReference>
<evidence type="ECO:0000256" key="1">
    <source>
        <dbReference type="SAM" id="Coils"/>
    </source>
</evidence>
<gene>
    <name evidence="4" type="primary">ccrB_2</name>
    <name evidence="4" type="ORF">Selli2_02750</name>
</gene>